<sequence>MCAIHVKNLKKYFGETRAVDGISFEIKEGEIFGYLGPNGAGKTTTIRCMMDFLRPDEGMIEILGLDAQAQSAKLKQEIGFLSEEDNLYQDWTGQEHINLIKRIRGGKTRESELITKLDFDPNKKVKTLSSGNKQKLGLILALMHQPKVLILDEPTKGLDPLLQHTVHEILQTEVKERNTSIFMSSHNLSEVEKTCDRVCVLKAGKVVAIESISDIKKKKLYTIYIYFDGEVPERKKLAALDVEIIKELSNGLVLSVRGEIKPVLAKLSKLNLKDLEITHASLEEVFMEFYI</sequence>
<dbReference type="InterPro" id="IPR003593">
    <property type="entry name" value="AAA+_ATPase"/>
</dbReference>
<evidence type="ECO:0000259" key="5">
    <source>
        <dbReference type="PROSITE" id="PS50893"/>
    </source>
</evidence>
<organism evidence="6 7">
    <name type="scientific">candidate division WWE3 bacterium CG_4_9_14_0_2_um_filter_48_10</name>
    <dbReference type="NCBI Taxonomy" id="1975078"/>
    <lineage>
        <taxon>Bacteria</taxon>
        <taxon>Katanobacteria</taxon>
    </lineage>
</organism>
<dbReference type="GO" id="GO:0005524">
    <property type="term" value="F:ATP binding"/>
    <property type="evidence" value="ECO:0007669"/>
    <property type="project" value="UniProtKB-KW"/>
</dbReference>
<evidence type="ECO:0000256" key="3">
    <source>
        <dbReference type="ARBA" id="ARBA00022741"/>
    </source>
</evidence>
<evidence type="ECO:0000256" key="4">
    <source>
        <dbReference type="ARBA" id="ARBA00022840"/>
    </source>
</evidence>
<evidence type="ECO:0000313" key="7">
    <source>
        <dbReference type="Proteomes" id="UP000228781"/>
    </source>
</evidence>
<evidence type="ECO:0000256" key="1">
    <source>
        <dbReference type="ARBA" id="ARBA00005417"/>
    </source>
</evidence>
<dbReference type="SUPFAM" id="SSF52540">
    <property type="entry name" value="P-loop containing nucleoside triphosphate hydrolases"/>
    <property type="match status" value="1"/>
</dbReference>
<reference evidence="7" key="1">
    <citation type="submission" date="2017-09" db="EMBL/GenBank/DDBJ databases">
        <title>Depth-based differentiation of microbial function through sediment-hosted aquifers and enrichment of novel symbionts in the deep terrestrial subsurface.</title>
        <authorList>
            <person name="Probst A.J."/>
            <person name="Ladd B."/>
            <person name="Jarett J.K."/>
            <person name="Geller-Mcgrath D.E."/>
            <person name="Sieber C.M.K."/>
            <person name="Emerson J.B."/>
            <person name="Anantharaman K."/>
            <person name="Thomas B.C."/>
            <person name="Malmstrom R."/>
            <person name="Stieglmeier M."/>
            <person name="Klingl A."/>
            <person name="Woyke T."/>
            <person name="Ryan C.M."/>
            <person name="Banfield J.F."/>
        </authorList>
    </citation>
    <scope>NUCLEOTIDE SEQUENCE [LARGE SCALE GENOMIC DNA]</scope>
</reference>
<proteinExistence type="inferred from homology"/>
<keyword evidence="4" id="KW-0067">ATP-binding</keyword>
<keyword evidence="3" id="KW-0547">Nucleotide-binding</keyword>
<dbReference type="InterPro" id="IPR017871">
    <property type="entry name" value="ABC_transporter-like_CS"/>
</dbReference>
<dbReference type="SMART" id="SM00382">
    <property type="entry name" value="AAA"/>
    <property type="match status" value="1"/>
</dbReference>
<evidence type="ECO:0000256" key="2">
    <source>
        <dbReference type="ARBA" id="ARBA00022448"/>
    </source>
</evidence>
<dbReference type="EMBL" id="PFSK01000042">
    <property type="protein sequence ID" value="PJC22163.1"/>
    <property type="molecule type" value="Genomic_DNA"/>
</dbReference>
<feature type="domain" description="ABC transporter" evidence="5">
    <location>
        <begin position="4"/>
        <end position="228"/>
    </location>
</feature>
<comment type="similarity">
    <text evidence="1">Belongs to the ABC transporter superfamily.</text>
</comment>
<dbReference type="GO" id="GO:0016887">
    <property type="term" value="F:ATP hydrolysis activity"/>
    <property type="evidence" value="ECO:0007669"/>
    <property type="project" value="InterPro"/>
</dbReference>
<dbReference type="AlphaFoldDB" id="A0A2M8EI61"/>
<comment type="caution">
    <text evidence="6">The sequence shown here is derived from an EMBL/GenBank/DDBJ whole genome shotgun (WGS) entry which is preliminary data.</text>
</comment>
<dbReference type="PANTHER" id="PTHR42711">
    <property type="entry name" value="ABC TRANSPORTER ATP-BINDING PROTEIN"/>
    <property type="match status" value="1"/>
</dbReference>
<gene>
    <name evidence="6" type="ORF">CO059_02875</name>
</gene>
<dbReference type="CDD" id="cd03230">
    <property type="entry name" value="ABC_DR_subfamily_A"/>
    <property type="match status" value="1"/>
</dbReference>
<protein>
    <recommendedName>
        <fullName evidence="5">ABC transporter domain-containing protein</fullName>
    </recommendedName>
</protein>
<accession>A0A2M8EI61</accession>
<evidence type="ECO:0000313" key="6">
    <source>
        <dbReference type="EMBL" id="PJC22163.1"/>
    </source>
</evidence>
<dbReference type="PANTHER" id="PTHR42711:SF5">
    <property type="entry name" value="ABC TRANSPORTER ATP-BINDING PROTEIN NATA"/>
    <property type="match status" value="1"/>
</dbReference>
<dbReference type="Gene3D" id="3.40.50.300">
    <property type="entry name" value="P-loop containing nucleotide triphosphate hydrolases"/>
    <property type="match status" value="1"/>
</dbReference>
<dbReference type="InterPro" id="IPR027417">
    <property type="entry name" value="P-loop_NTPase"/>
</dbReference>
<dbReference type="Pfam" id="PF00005">
    <property type="entry name" value="ABC_tran"/>
    <property type="match status" value="1"/>
</dbReference>
<dbReference type="InterPro" id="IPR003439">
    <property type="entry name" value="ABC_transporter-like_ATP-bd"/>
</dbReference>
<dbReference type="PROSITE" id="PS00211">
    <property type="entry name" value="ABC_TRANSPORTER_1"/>
    <property type="match status" value="1"/>
</dbReference>
<dbReference type="PROSITE" id="PS50893">
    <property type="entry name" value="ABC_TRANSPORTER_2"/>
    <property type="match status" value="1"/>
</dbReference>
<keyword evidence="2" id="KW-0813">Transport</keyword>
<name>A0A2M8EI61_UNCKA</name>
<dbReference type="Proteomes" id="UP000228781">
    <property type="component" value="Unassembled WGS sequence"/>
</dbReference>
<dbReference type="InterPro" id="IPR050763">
    <property type="entry name" value="ABC_transporter_ATP-binding"/>
</dbReference>